<feature type="transmembrane region" description="Helical" evidence="1">
    <location>
        <begin position="96"/>
        <end position="115"/>
    </location>
</feature>
<accession>L0DF31</accession>
<keyword evidence="1" id="KW-1133">Transmembrane helix</keyword>
<evidence type="ECO:0000256" key="1">
    <source>
        <dbReference type="SAM" id="Phobius"/>
    </source>
</evidence>
<dbReference type="KEGG" id="saci:Sinac_3003"/>
<dbReference type="RefSeq" id="WP_015246435.1">
    <property type="nucleotide sequence ID" value="NC_019892.1"/>
</dbReference>
<evidence type="ECO:0000313" key="3">
    <source>
        <dbReference type="Proteomes" id="UP000010798"/>
    </source>
</evidence>
<keyword evidence="1" id="KW-0812">Transmembrane</keyword>
<name>L0DF31_SINAD</name>
<feature type="transmembrane region" description="Helical" evidence="1">
    <location>
        <begin position="342"/>
        <end position="362"/>
    </location>
</feature>
<gene>
    <name evidence="2" type="ordered locus">Sinac_3003</name>
</gene>
<reference evidence="2 3" key="1">
    <citation type="submission" date="2012-02" db="EMBL/GenBank/DDBJ databases">
        <title>Complete sequence of chromosome of Singulisphaera acidiphila DSM 18658.</title>
        <authorList>
            <consortium name="US DOE Joint Genome Institute (JGI-PGF)"/>
            <person name="Lucas S."/>
            <person name="Copeland A."/>
            <person name="Lapidus A."/>
            <person name="Glavina del Rio T."/>
            <person name="Dalin E."/>
            <person name="Tice H."/>
            <person name="Bruce D."/>
            <person name="Goodwin L."/>
            <person name="Pitluck S."/>
            <person name="Peters L."/>
            <person name="Ovchinnikova G."/>
            <person name="Chertkov O."/>
            <person name="Kyrpides N."/>
            <person name="Mavromatis K."/>
            <person name="Ivanova N."/>
            <person name="Brettin T."/>
            <person name="Detter J.C."/>
            <person name="Han C."/>
            <person name="Larimer F."/>
            <person name="Land M."/>
            <person name="Hauser L."/>
            <person name="Markowitz V."/>
            <person name="Cheng J.-F."/>
            <person name="Hugenholtz P."/>
            <person name="Woyke T."/>
            <person name="Wu D."/>
            <person name="Tindall B."/>
            <person name="Pomrenke H."/>
            <person name="Brambilla E."/>
            <person name="Klenk H.-P."/>
            <person name="Eisen J.A."/>
        </authorList>
    </citation>
    <scope>NUCLEOTIDE SEQUENCE [LARGE SCALE GENOMIC DNA]</scope>
    <source>
        <strain evidence="3">ATCC BAA-1392 / DSM 18658 / VKM B-2454 / MOB10</strain>
    </source>
</reference>
<proteinExistence type="predicted"/>
<feature type="transmembrane region" description="Helical" evidence="1">
    <location>
        <begin position="151"/>
        <end position="172"/>
    </location>
</feature>
<feature type="transmembrane region" description="Helical" evidence="1">
    <location>
        <begin position="179"/>
        <end position="212"/>
    </location>
</feature>
<feature type="transmembrane region" description="Helical" evidence="1">
    <location>
        <begin position="122"/>
        <end position="139"/>
    </location>
</feature>
<evidence type="ECO:0008006" key="4">
    <source>
        <dbReference type="Google" id="ProtNLM"/>
    </source>
</evidence>
<keyword evidence="3" id="KW-1185">Reference proteome</keyword>
<dbReference type="EMBL" id="CP003364">
    <property type="protein sequence ID" value="AGA27286.1"/>
    <property type="molecule type" value="Genomic_DNA"/>
</dbReference>
<dbReference type="HOGENOM" id="CLU_404853_0_0_0"/>
<dbReference type="AlphaFoldDB" id="L0DF31"/>
<dbReference type="Proteomes" id="UP000010798">
    <property type="component" value="Chromosome"/>
</dbReference>
<dbReference type="OrthoDB" id="236011at2"/>
<feature type="transmembrane region" description="Helical" evidence="1">
    <location>
        <begin position="374"/>
        <end position="391"/>
    </location>
</feature>
<sequence>MGWFLVVLMALAHGWAIWMGMGGRSGLSNGWPIWRDDHPLYFHSALITRRFLSLTGTTAGYDPSFMSGYAKSVIFPASSTLPELVVAVFGGDHPEYAYKVYVLVSAALIPWLIAWGAGLWNARGRAASIAVLLFLIYVWTDFPINYAGFGMLPYLLAIPLGLAATGAFCRYLERGGVRWWLVSAALMAGVVLVHLTSSMVVAPAAALAYAAALATRERVPGSFSRSRHLGVWLIPLVVLAANAFWWAPGLWLASTKGASDFAFAHPEGVLTRLGQIVTVEAPIESLLWGAGLVGLALLARRERVLGAGLIGFIGAGFFWGYLAGGLRSLDFLQPGRHTYAVYTGLALASALGIAEILSRLAGAGAGATEDRPRLDRWAVLGLILIGLRLFGPAMQASVLSRVAGPHPFLESRPSDRLLWVVGHIQRSMQRGERLLYEEGGFGLPGIPDPFQGGRFSGILPWKTGVEVIGGPYLHASLVTNFTQFGEGKLFGEANWSRSHFVRYARLYRPAYILCWSPWARGFCRSNPDLFEVLDDDGTLLFARVNGFAGDTVEGTAQVEATPGGLVVRDCMPGVDGTVVLRYHSVPCLRTLPPTRWDPVYLEQDPTPFIRLRPTGGSVALEIRFPPKRGRGPGH</sequence>
<keyword evidence="1" id="KW-0472">Membrane</keyword>
<evidence type="ECO:0000313" key="2">
    <source>
        <dbReference type="EMBL" id="AGA27286.1"/>
    </source>
</evidence>
<feature type="transmembrane region" description="Helical" evidence="1">
    <location>
        <begin position="232"/>
        <end position="253"/>
    </location>
</feature>
<organism evidence="2 3">
    <name type="scientific">Singulisphaera acidiphila (strain ATCC BAA-1392 / DSM 18658 / VKM B-2454 / MOB10)</name>
    <dbReference type="NCBI Taxonomy" id="886293"/>
    <lineage>
        <taxon>Bacteria</taxon>
        <taxon>Pseudomonadati</taxon>
        <taxon>Planctomycetota</taxon>
        <taxon>Planctomycetia</taxon>
        <taxon>Isosphaerales</taxon>
        <taxon>Isosphaeraceae</taxon>
        <taxon>Singulisphaera</taxon>
    </lineage>
</organism>
<feature type="transmembrane region" description="Helical" evidence="1">
    <location>
        <begin position="304"/>
        <end position="322"/>
    </location>
</feature>
<dbReference type="STRING" id="886293.Sinac_3003"/>
<protein>
    <recommendedName>
        <fullName evidence="4">Membrane protein 6-pyruvoyl-tetrahydropterin synthase-related domain-containing protein</fullName>
    </recommendedName>
</protein>